<reference evidence="1" key="5">
    <citation type="journal article" date="2021" name="G3 (Bethesda)">
        <title>Aegilops tauschii genome assembly Aet v5.0 features greater sequence contiguity and improved annotation.</title>
        <authorList>
            <person name="Wang L."/>
            <person name="Zhu T."/>
            <person name="Rodriguez J.C."/>
            <person name="Deal K.R."/>
            <person name="Dubcovsky J."/>
            <person name="McGuire P.E."/>
            <person name="Lux T."/>
            <person name="Spannagl M."/>
            <person name="Mayer K.F.X."/>
            <person name="Baldrich P."/>
            <person name="Meyers B.C."/>
            <person name="Huo N."/>
            <person name="Gu Y.Q."/>
            <person name="Zhou H."/>
            <person name="Devos K.M."/>
            <person name="Bennetzen J.L."/>
            <person name="Unver T."/>
            <person name="Budak H."/>
            <person name="Gulick P.J."/>
            <person name="Galiba G."/>
            <person name="Kalapos B."/>
            <person name="Nelson D.R."/>
            <person name="Li P."/>
            <person name="You F.M."/>
            <person name="Luo M.C."/>
            <person name="Dvorak J."/>
        </authorList>
    </citation>
    <scope>NUCLEOTIDE SEQUENCE [LARGE SCALE GENOMIC DNA]</scope>
    <source>
        <strain evidence="1">cv. AL8/78</strain>
    </source>
</reference>
<evidence type="ECO:0000313" key="1">
    <source>
        <dbReference type="EnsemblPlants" id="AET1Gv20506200.7"/>
    </source>
</evidence>
<protein>
    <submittedName>
        <fullName evidence="1">Uncharacterized protein</fullName>
    </submittedName>
</protein>
<proteinExistence type="predicted"/>
<reference evidence="1" key="4">
    <citation type="submission" date="2019-03" db="UniProtKB">
        <authorList>
            <consortium name="EnsemblPlants"/>
        </authorList>
    </citation>
    <scope>IDENTIFICATION</scope>
</reference>
<dbReference type="Proteomes" id="UP000015105">
    <property type="component" value="Chromosome 1D"/>
</dbReference>
<evidence type="ECO:0000313" key="2">
    <source>
        <dbReference type="Proteomes" id="UP000015105"/>
    </source>
</evidence>
<reference evidence="2" key="2">
    <citation type="journal article" date="2017" name="Nat. Plants">
        <title>The Aegilops tauschii genome reveals multiple impacts of transposons.</title>
        <authorList>
            <person name="Zhao G."/>
            <person name="Zou C."/>
            <person name="Li K."/>
            <person name="Wang K."/>
            <person name="Li T."/>
            <person name="Gao L."/>
            <person name="Zhang X."/>
            <person name="Wang H."/>
            <person name="Yang Z."/>
            <person name="Liu X."/>
            <person name="Jiang W."/>
            <person name="Mao L."/>
            <person name="Kong X."/>
            <person name="Jiao Y."/>
            <person name="Jia J."/>
        </authorList>
    </citation>
    <scope>NUCLEOTIDE SEQUENCE [LARGE SCALE GENOMIC DNA]</scope>
    <source>
        <strain evidence="2">cv. AL8/78</strain>
    </source>
</reference>
<dbReference type="EnsemblPlants" id="AET1Gv20506200.7">
    <property type="protein sequence ID" value="AET1Gv20506200.7"/>
    <property type="gene ID" value="AET1Gv20506200"/>
</dbReference>
<accession>A0A452YQQ8</accession>
<sequence>MTRGRTCRRVPPQVAGTQTNMHATLSSSPSHPSCSISRPSSPSCICLSFGWLQAVKLARDCELQQGASSLSLAAVQAQGCFCFLALLSNARTQAQVSDTCPSSAF</sequence>
<reference evidence="1" key="3">
    <citation type="journal article" date="2017" name="Nature">
        <title>Genome sequence of the progenitor of the wheat D genome Aegilops tauschii.</title>
        <authorList>
            <person name="Luo M.C."/>
            <person name="Gu Y.Q."/>
            <person name="Puiu D."/>
            <person name="Wang H."/>
            <person name="Twardziok S.O."/>
            <person name="Deal K.R."/>
            <person name="Huo N."/>
            <person name="Zhu T."/>
            <person name="Wang L."/>
            <person name="Wang Y."/>
            <person name="McGuire P.E."/>
            <person name="Liu S."/>
            <person name="Long H."/>
            <person name="Ramasamy R.K."/>
            <person name="Rodriguez J.C."/>
            <person name="Van S.L."/>
            <person name="Yuan L."/>
            <person name="Wang Z."/>
            <person name="Xia Z."/>
            <person name="Xiao L."/>
            <person name="Anderson O.D."/>
            <person name="Ouyang S."/>
            <person name="Liang Y."/>
            <person name="Zimin A.V."/>
            <person name="Pertea G."/>
            <person name="Qi P."/>
            <person name="Bennetzen J.L."/>
            <person name="Dai X."/>
            <person name="Dawson M.W."/>
            <person name="Muller H.G."/>
            <person name="Kugler K."/>
            <person name="Rivarola-Duarte L."/>
            <person name="Spannagl M."/>
            <person name="Mayer K.F.X."/>
            <person name="Lu F.H."/>
            <person name="Bevan M.W."/>
            <person name="Leroy P."/>
            <person name="Li P."/>
            <person name="You F.M."/>
            <person name="Sun Q."/>
            <person name="Liu Z."/>
            <person name="Lyons E."/>
            <person name="Wicker T."/>
            <person name="Salzberg S.L."/>
            <person name="Devos K.M."/>
            <person name="Dvorak J."/>
        </authorList>
    </citation>
    <scope>NUCLEOTIDE SEQUENCE [LARGE SCALE GENOMIC DNA]</scope>
    <source>
        <strain evidence="1">cv. AL8/78</strain>
    </source>
</reference>
<dbReference type="AlphaFoldDB" id="A0A452YQQ8"/>
<reference evidence="2" key="1">
    <citation type="journal article" date="2014" name="Science">
        <title>Ancient hybridizations among the ancestral genomes of bread wheat.</title>
        <authorList>
            <consortium name="International Wheat Genome Sequencing Consortium,"/>
            <person name="Marcussen T."/>
            <person name="Sandve S.R."/>
            <person name="Heier L."/>
            <person name="Spannagl M."/>
            <person name="Pfeifer M."/>
            <person name="Jakobsen K.S."/>
            <person name="Wulff B.B."/>
            <person name="Steuernagel B."/>
            <person name="Mayer K.F."/>
            <person name="Olsen O.A."/>
        </authorList>
    </citation>
    <scope>NUCLEOTIDE SEQUENCE [LARGE SCALE GENOMIC DNA]</scope>
    <source>
        <strain evidence="2">cv. AL8/78</strain>
    </source>
</reference>
<organism evidence="1 2">
    <name type="scientific">Aegilops tauschii subsp. strangulata</name>
    <name type="common">Goatgrass</name>
    <dbReference type="NCBI Taxonomy" id="200361"/>
    <lineage>
        <taxon>Eukaryota</taxon>
        <taxon>Viridiplantae</taxon>
        <taxon>Streptophyta</taxon>
        <taxon>Embryophyta</taxon>
        <taxon>Tracheophyta</taxon>
        <taxon>Spermatophyta</taxon>
        <taxon>Magnoliopsida</taxon>
        <taxon>Liliopsida</taxon>
        <taxon>Poales</taxon>
        <taxon>Poaceae</taxon>
        <taxon>BOP clade</taxon>
        <taxon>Pooideae</taxon>
        <taxon>Triticodae</taxon>
        <taxon>Triticeae</taxon>
        <taxon>Triticinae</taxon>
        <taxon>Aegilops</taxon>
    </lineage>
</organism>
<dbReference type="Gramene" id="AET1Gv20506200.7">
    <property type="protein sequence ID" value="AET1Gv20506200.7"/>
    <property type="gene ID" value="AET1Gv20506200"/>
</dbReference>
<keyword evidence="2" id="KW-1185">Reference proteome</keyword>
<name>A0A452YQQ8_AEGTS</name>